<sequence>MQATTRLPIFARFPNSWPLRSYVTNWLLSRKYNKKQWKTKQSGKENETPNAKTASTFVALHEASEQSMGSEAIKQESTDTTDNIATSPYMPRRTLRSARSGQVYVQVPPKASPSSSRSSTQTSLNFPVSNNVASSSQASTSTPLASHGTTASQSSTMQSTSTSTANPSDYVIAFLTSLSPPMPYLWPIFERLGISDAECLQALAARPASRLDPFFEKLVERKHFSEFQVDTIVWGLKEMVGGA</sequence>
<evidence type="ECO:0000313" key="3">
    <source>
        <dbReference type="Proteomes" id="UP000305948"/>
    </source>
</evidence>
<dbReference type="Proteomes" id="UP000305948">
    <property type="component" value="Unassembled WGS sequence"/>
</dbReference>
<dbReference type="AlphaFoldDB" id="A0A5C3MVV1"/>
<protein>
    <submittedName>
        <fullName evidence="2">Uncharacterized protein</fullName>
    </submittedName>
</protein>
<feature type="compositionally biased region" description="Low complexity" evidence="1">
    <location>
        <begin position="112"/>
        <end position="165"/>
    </location>
</feature>
<proteinExistence type="predicted"/>
<evidence type="ECO:0000256" key="1">
    <source>
        <dbReference type="SAM" id="MobiDB-lite"/>
    </source>
</evidence>
<dbReference type="EMBL" id="ML213517">
    <property type="protein sequence ID" value="TFK48995.1"/>
    <property type="molecule type" value="Genomic_DNA"/>
</dbReference>
<reference evidence="2 3" key="1">
    <citation type="journal article" date="2019" name="Nat. Ecol. Evol.">
        <title>Megaphylogeny resolves global patterns of mushroom evolution.</title>
        <authorList>
            <person name="Varga T."/>
            <person name="Krizsan K."/>
            <person name="Foldi C."/>
            <person name="Dima B."/>
            <person name="Sanchez-Garcia M."/>
            <person name="Sanchez-Ramirez S."/>
            <person name="Szollosi G.J."/>
            <person name="Szarkandi J.G."/>
            <person name="Papp V."/>
            <person name="Albert L."/>
            <person name="Andreopoulos W."/>
            <person name="Angelini C."/>
            <person name="Antonin V."/>
            <person name="Barry K.W."/>
            <person name="Bougher N.L."/>
            <person name="Buchanan P."/>
            <person name="Buyck B."/>
            <person name="Bense V."/>
            <person name="Catcheside P."/>
            <person name="Chovatia M."/>
            <person name="Cooper J."/>
            <person name="Damon W."/>
            <person name="Desjardin D."/>
            <person name="Finy P."/>
            <person name="Geml J."/>
            <person name="Haridas S."/>
            <person name="Hughes K."/>
            <person name="Justo A."/>
            <person name="Karasinski D."/>
            <person name="Kautmanova I."/>
            <person name="Kiss B."/>
            <person name="Kocsube S."/>
            <person name="Kotiranta H."/>
            <person name="LaButti K.M."/>
            <person name="Lechner B.E."/>
            <person name="Liimatainen K."/>
            <person name="Lipzen A."/>
            <person name="Lukacs Z."/>
            <person name="Mihaltcheva S."/>
            <person name="Morgado L.N."/>
            <person name="Niskanen T."/>
            <person name="Noordeloos M.E."/>
            <person name="Ohm R.A."/>
            <person name="Ortiz-Santana B."/>
            <person name="Ovrebo C."/>
            <person name="Racz N."/>
            <person name="Riley R."/>
            <person name="Savchenko A."/>
            <person name="Shiryaev A."/>
            <person name="Soop K."/>
            <person name="Spirin V."/>
            <person name="Szebenyi C."/>
            <person name="Tomsovsky M."/>
            <person name="Tulloss R.E."/>
            <person name="Uehling J."/>
            <person name="Grigoriev I.V."/>
            <person name="Vagvolgyi C."/>
            <person name="Papp T."/>
            <person name="Martin F.M."/>
            <person name="Miettinen O."/>
            <person name="Hibbett D.S."/>
            <person name="Nagy L.G."/>
        </authorList>
    </citation>
    <scope>NUCLEOTIDE SEQUENCE [LARGE SCALE GENOMIC DNA]</scope>
    <source>
        <strain evidence="2 3">OMC1185</strain>
    </source>
</reference>
<name>A0A5C3MVV1_9AGAM</name>
<feature type="region of interest" description="Disordered" evidence="1">
    <location>
        <begin position="65"/>
        <end position="165"/>
    </location>
</feature>
<feature type="non-terminal residue" evidence="2">
    <location>
        <position position="243"/>
    </location>
</feature>
<evidence type="ECO:0000313" key="2">
    <source>
        <dbReference type="EMBL" id="TFK48995.1"/>
    </source>
</evidence>
<accession>A0A5C3MVV1</accession>
<gene>
    <name evidence="2" type="ORF">OE88DRAFT_1663311</name>
</gene>
<organism evidence="2 3">
    <name type="scientific">Heliocybe sulcata</name>
    <dbReference type="NCBI Taxonomy" id="5364"/>
    <lineage>
        <taxon>Eukaryota</taxon>
        <taxon>Fungi</taxon>
        <taxon>Dikarya</taxon>
        <taxon>Basidiomycota</taxon>
        <taxon>Agaricomycotina</taxon>
        <taxon>Agaricomycetes</taxon>
        <taxon>Gloeophyllales</taxon>
        <taxon>Gloeophyllaceae</taxon>
        <taxon>Heliocybe</taxon>
    </lineage>
</organism>
<keyword evidence="3" id="KW-1185">Reference proteome</keyword>